<dbReference type="InterPro" id="IPR016024">
    <property type="entry name" value="ARM-type_fold"/>
</dbReference>
<feature type="repeat" description="Pumilio" evidence="2">
    <location>
        <begin position="219"/>
        <end position="254"/>
    </location>
</feature>
<evidence type="ECO:0000256" key="1">
    <source>
        <dbReference type="ARBA" id="ARBA00022737"/>
    </source>
</evidence>
<dbReference type="Pfam" id="PF22493">
    <property type="entry name" value="PUF_NOP9"/>
    <property type="match status" value="1"/>
</dbReference>
<feature type="repeat" description="Pumilio" evidence="2">
    <location>
        <begin position="255"/>
        <end position="292"/>
    </location>
</feature>
<dbReference type="Pfam" id="PF00806">
    <property type="entry name" value="PUF"/>
    <property type="match status" value="1"/>
</dbReference>
<feature type="repeat" description="Pumilio" evidence="2">
    <location>
        <begin position="38"/>
        <end position="73"/>
    </location>
</feature>
<dbReference type="SUPFAM" id="SSF48371">
    <property type="entry name" value="ARM repeat"/>
    <property type="match status" value="1"/>
</dbReference>
<dbReference type="SMART" id="SM00025">
    <property type="entry name" value="Pumilio"/>
    <property type="match status" value="8"/>
</dbReference>
<protein>
    <recommendedName>
        <fullName evidence="3">PUM-HD domain-containing protein</fullName>
    </recommendedName>
</protein>
<evidence type="ECO:0000313" key="5">
    <source>
        <dbReference type="Proteomes" id="UP000077051"/>
    </source>
</evidence>
<evidence type="ECO:0000313" key="4">
    <source>
        <dbReference type="EMBL" id="OAD02833.1"/>
    </source>
</evidence>
<dbReference type="GO" id="GO:0010608">
    <property type="term" value="P:post-transcriptional regulation of gene expression"/>
    <property type="evidence" value="ECO:0007669"/>
    <property type="project" value="TreeGrafter"/>
</dbReference>
<dbReference type="Proteomes" id="UP000077051">
    <property type="component" value="Unassembled WGS sequence"/>
</dbReference>
<dbReference type="InterPro" id="IPR033712">
    <property type="entry name" value="Pumilio_RNA-bd"/>
</dbReference>
<proteinExistence type="predicted"/>
<evidence type="ECO:0000256" key="2">
    <source>
        <dbReference type="PROSITE-ProRule" id="PRU00317"/>
    </source>
</evidence>
<dbReference type="STRING" id="747725.A0A168KW07"/>
<feature type="repeat" description="Pumilio" evidence="2">
    <location>
        <begin position="111"/>
        <end position="146"/>
    </location>
</feature>
<dbReference type="GO" id="GO:0005737">
    <property type="term" value="C:cytoplasm"/>
    <property type="evidence" value="ECO:0007669"/>
    <property type="project" value="TreeGrafter"/>
</dbReference>
<dbReference type="GO" id="GO:0003729">
    <property type="term" value="F:mRNA binding"/>
    <property type="evidence" value="ECO:0007669"/>
    <property type="project" value="TreeGrafter"/>
</dbReference>
<dbReference type="InterPro" id="IPR001313">
    <property type="entry name" value="Pumilio_RNA-bd_rpt"/>
</dbReference>
<dbReference type="PROSITE" id="PS50303">
    <property type="entry name" value="PUM_HD"/>
    <property type="match status" value="1"/>
</dbReference>
<feature type="domain" description="PUM-HD" evidence="3">
    <location>
        <begin position="1"/>
        <end position="313"/>
    </location>
</feature>
<dbReference type="FunFam" id="1.25.10.10:FF:000237">
    <property type="entry name" value="Pumilio homolog 9"/>
    <property type="match status" value="1"/>
</dbReference>
<gene>
    <name evidence="4" type="ORF">MUCCIDRAFT_12886</name>
</gene>
<keyword evidence="5" id="KW-1185">Reference proteome</keyword>
<dbReference type="InterPro" id="IPR011989">
    <property type="entry name" value="ARM-like"/>
</dbReference>
<dbReference type="Gene3D" id="1.25.10.10">
    <property type="entry name" value="Leucine-rich Repeat Variant"/>
    <property type="match status" value="1"/>
</dbReference>
<dbReference type="PANTHER" id="PTHR12537:SF13">
    <property type="entry name" value="PUMILIO HOMOLOGY DOMAIN FAMILY MEMBER 4"/>
    <property type="match status" value="1"/>
</dbReference>
<dbReference type="VEuPathDB" id="FungiDB:MUCCIDRAFT_12886"/>
<dbReference type="PANTHER" id="PTHR12537">
    <property type="entry name" value="RNA BINDING PROTEIN PUMILIO-RELATED"/>
    <property type="match status" value="1"/>
</dbReference>
<organism evidence="4 5">
    <name type="scientific">Mucor lusitanicus CBS 277.49</name>
    <dbReference type="NCBI Taxonomy" id="747725"/>
    <lineage>
        <taxon>Eukaryota</taxon>
        <taxon>Fungi</taxon>
        <taxon>Fungi incertae sedis</taxon>
        <taxon>Mucoromycota</taxon>
        <taxon>Mucoromycotina</taxon>
        <taxon>Mucoromycetes</taxon>
        <taxon>Mucorales</taxon>
        <taxon>Mucorineae</taxon>
        <taxon>Mucoraceae</taxon>
        <taxon>Mucor</taxon>
    </lineage>
</organism>
<comment type="caution">
    <text evidence="4">The sequence shown here is derived from an EMBL/GenBank/DDBJ whole genome shotgun (WGS) entry which is preliminary data.</text>
</comment>
<feature type="non-terminal residue" evidence="4">
    <location>
        <position position="1"/>
    </location>
</feature>
<accession>A0A168KW07</accession>
<dbReference type="InterPro" id="IPR033133">
    <property type="entry name" value="PUM-HD"/>
</dbReference>
<dbReference type="OrthoDB" id="668540at2759"/>
<name>A0A168KW07_MUCCL</name>
<dbReference type="CDD" id="cd07920">
    <property type="entry name" value="Pumilio"/>
    <property type="match status" value="1"/>
</dbReference>
<dbReference type="EMBL" id="AMYB01000004">
    <property type="protein sequence ID" value="OAD02833.1"/>
    <property type="molecule type" value="Genomic_DNA"/>
</dbReference>
<feature type="non-terminal residue" evidence="4">
    <location>
        <position position="313"/>
    </location>
</feature>
<keyword evidence="1" id="KW-0677">Repeat</keyword>
<feature type="repeat" description="Pumilio" evidence="2">
    <location>
        <begin position="182"/>
        <end position="218"/>
    </location>
</feature>
<dbReference type="AlphaFoldDB" id="A0A168KW07"/>
<reference evidence="4 5" key="1">
    <citation type="submission" date="2015-06" db="EMBL/GenBank/DDBJ databases">
        <title>Expansion of signal transduction pathways in fungi by whole-genome duplication.</title>
        <authorList>
            <consortium name="DOE Joint Genome Institute"/>
            <person name="Corrochano L.M."/>
            <person name="Kuo A."/>
            <person name="Marcet-Houben M."/>
            <person name="Polaino S."/>
            <person name="Salamov A."/>
            <person name="Villalobos J.M."/>
            <person name="Alvarez M.I."/>
            <person name="Avalos J."/>
            <person name="Benito E.P."/>
            <person name="Benoit I."/>
            <person name="Burger G."/>
            <person name="Camino L.P."/>
            <person name="Canovas D."/>
            <person name="Cerda-Olmedo E."/>
            <person name="Cheng J.-F."/>
            <person name="Dominguez A."/>
            <person name="Elias M."/>
            <person name="Eslava A.P."/>
            <person name="Glaser F."/>
            <person name="Grimwood J."/>
            <person name="Gutierrez G."/>
            <person name="Heitman J."/>
            <person name="Henrissat B."/>
            <person name="Iturriaga E.A."/>
            <person name="Lang B.F."/>
            <person name="Lavin J.L."/>
            <person name="Lee S."/>
            <person name="Li W."/>
            <person name="Lindquist E."/>
            <person name="Lopez-Garcia S."/>
            <person name="Luque E.M."/>
            <person name="Marcos A.T."/>
            <person name="Martin J."/>
            <person name="Mccluskey K."/>
            <person name="Medina H.R."/>
            <person name="Miralles-Duran A."/>
            <person name="Miyazaki A."/>
            <person name="Munoz-Torres E."/>
            <person name="Oguiza J.A."/>
            <person name="Ohm R."/>
            <person name="Olmedo M."/>
            <person name="Orejas M."/>
            <person name="Ortiz-Castellanos L."/>
            <person name="Pisabarro A.G."/>
            <person name="Rodriguez-Romero J."/>
            <person name="Ruiz-Herrera J."/>
            <person name="Ruiz-Vazquez R."/>
            <person name="Sanz C."/>
            <person name="Schackwitz W."/>
            <person name="Schmutz J."/>
            <person name="Shahriari M."/>
            <person name="Shelest E."/>
            <person name="Silva-Franco F."/>
            <person name="Soanes D."/>
            <person name="Syed K."/>
            <person name="Tagua V.G."/>
            <person name="Talbot N.J."/>
            <person name="Thon M."/>
            <person name="De Vries R.P."/>
            <person name="Wiebenga A."/>
            <person name="Yadav J.S."/>
            <person name="Braun E.L."/>
            <person name="Baker S."/>
            <person name="Garre V."/>
            <person name="Horwitz B."/>
            <person name="Torres-Martinez S."/>
            <person name="Idnurm A."/>
            <person name="Herrera-Estrella A."/>
            <person name="Gabaldon T."/>
            <person name="Grigoriev I.V."/>
        </authorList>
    </citation>
    <scope>NUCLEOTIDE SEQUENCE [LARGE SCALE GENOMIC DNA]</scope>
    <source>
        <strain evidence="4 5">CBS 277.49</strain>
    </source>
</reference>
<evidence type="ECO:0000259" key="3">
    <source>
        <dbReference type="PROSITE" id="PS50303"/>
    </source>
</evidence>
<sequence>LDEFQGKLYELCKDQNGCRFLQTKLEESPLNVTVIYNEIHMHFVDLMTDPFGNYLCQKLLERCDDSQRTSIVDVIAPEFLKICLSMHGTRAVQKLIEFLSTKRQIQAVIAALEPNVVALIKDLNGNHVIQKCLHKLSPEHNQFIYDTVSEHCIQVASHKHGCCVYQRCIDHAVESQKIQLVSVITQHALPLVQDPFGNYVVQYVLGLDDAAYYDGLIRRFIEPIRELSVQKFSSNVIEKCIRVAGKETRRLLIAGIIDHPNMERFLRDSYANYVIQTCLDCADEDQRIKFVECIRPLLPSIRNTPYGKRIYSK</sequence>
<dbReference type="PROSITE" id="PS50302">
    <property type="entry name" value="PUM"/>
    <property type="match status" value="6"/>
</dbReference>
<feature type="repeat" description="Pumilio" evidence="2">
    <location>
        <begin position="74"/>
        <end position="110"/>
    </location>
</feature>